<protein>
    <recommendedName>
        <fullName evidence="6">Pentatricopeptide repeat-containing protein</fullName>
    </recommendedName>
</protein>
<name>S8D2Z0_9LAMI</name>
<feature type="repeat" description="PPR" evidence="3">
    <location>
        <begin position="60"/>
        <end position="94"/>
    </location>
</feature>
<comment type="caution">
    <text evidence="4">The sequence shown here is derived from an EMBL/GenBank/DDBJ whole genome shotgun (WGS) entry which is preliminary data.</text>
</comment>
<dbReference type="InterPro" id="IPR002885">
    <property type="entry name" value="PPR_rpt"/>
</dbReference>
<evidence type="ECO:0000256" key="3">
    <source>
        <dbReference type="PROSITE-ProRule" id="PRU00708"/>
    </source>
</evidence>
<proteinExistence type="inferred from homology"/>
<dbReference type="InterPro" id="IPR011990">
    <property type="entry name" value="TPR-like_helical_dom_sf"/>
</dbReference>
<dbReference type="EMBL" id="AUSU01000314">
    <property type="protein sequence ID" value="EPS73760.1"/>
    <property type="molecule type" value="Genomic_DNA"/>
</dbReference>
<evidence type="ECO:0000256" key="2">
    <source>
        <dbReference type="ARBA" id="ARBA00022737"/>
    </source>
</evidence>
<evidence type="ECO:0000256" key="1">
    <source>
        <dbReference type="ARBA" id="ARBA00007626"/>
    </source>
</evidence>
<dbReference type="Proteomes" id="UP000015453">
    <property type="component" value="Unassembled WGS sequence"/>
</dbReference>
<dbReference type="PANTHER" id="PTHR46128:SF211">
    <property type="entry name" value="PENTACOTRIPEPTIDE-REPEAT REGION OF PRORP DOMAIN-CONTAINING PROTEIN"/>
    <property type="match status" value="1"/>
</dbReference>
<dbReference type="Pfam" id="PF13041">
    <property type="entry name" value="PPR_2"/>
    <property type="match status" value="1"/>
</dbReference>
<evidence type="ECO:0000313" key="4">
    <source>
        <dbReference type="EMBL" id="EPS73760.1"/>
    </source>
</evidence>
<evidence type="ECO:0008006" key="6">
    <source>
        <dbReference type="Google" id="ProtNLM"/>
    </source>
</evidence>
<dbReference type="AlphaFoldDB" id="S8D2Z0"/>
<dbReference type="PANTHER" id="PTHR46128">
    <property type="entry name" value="MITOCHONDRIAL GROUP I INTRON SPLICING FACTOR CCM1"/>
    <property type="match status" value="1"/>
</dbReference>
<comment type="similarity">
    <text evidence="1">Belongs to the PPR family. P subfamily.</text>
</comment>
<dbReference type="InterPro" id="IPR050872">
    <property type="entry name" value="PPR_P_subfamily"/>
</dbReference>
<reference evidence="4 5" key="1">
    <citation type="journal article" date="2013" name="BMC Genomics">
        <title>The miniature genome of a carnivorous plant Genlisea aurea contains a low number of genes and short non-coding sequences.</title>
        <authorList>
            <person name="Leushkin E.V."/>
            <person name="Sutormin R.A."/>
            <person name="Nabieva E.R."/>
            <person name="Penin A.A."/>
            <person name="Kondrashov A.S."/>
            <person name="Logacheva M.D."/>
        </authorList>
    </citation>
    <scope>NUCLEOTIDE SEQUENCE [LARGE SCALE GENOMIC DNA]</scope>
</reference>
<accession>S8D2Z0</accession>
<evidence type="ECO:0000313" key="5">
    <source>
        <dbReference type="Proteomes" id="UP000015453"/>
    </source>
</evidence>
<dbReference type="OrthoDB" id="185373at2759"/>
<dbReference type="NCBIfam" id="TIGR00756">
    <property type="entry name" value="PPR"/>
    <property type="match status" value="2"/>
</dbReference>
<dbReference type="PROSITE" id="PS51375">
    <property type="entry name" value="PPR"/>
    <property type="match status" value="2"/>
</dbReference>
<organism evidence="4 5">
    <name type="scientific">Genlisea aurea</name>
    <dbReference type="NCBI Taxonomy" id="192259"/>
    <lineage>
        <taxon>Eukaryota</taxon>
        <taxon>Viridiplantae</taxon>
        <taxon>Streptophyta</taxon>
        <taxon>Embryophyta</taxon>
        <taxon>Tracheophyta</taxon>
        <taxon>Spermatophyta</taxon>
        <taxon>Magnoliopsida</taxon>
        <taxon>eudicotyledons</taxon>
        <taxon>Gunneridae</taxon>
        <taxon>Pentapetalae</taxon>
        <taxon>asterids</taxon>
        <taxon>lamiids</taxon>
        <taxon>Lamiales</taxon>
        <taxon>Lentibulariaceae</taxon>
        <taxon>Genlisea</taxon>
    </lineage>
</organism>
<feature type="non-terminal residue" evidence="4">
    <location>
        <position position="1"/>
    </location>
</feature>
<keyword evidence="2" id="KW-0677">Repeat</keyword>
<keyword evidence="5" id="KW-1185">Reference proteome</keyword>
<feature type="repeat" description="PPR" evidence="3">
    <location>
        <begin position="25"/>
        <end position="59"/>
    </location>
</feature>
<dbReference type="Gene3D" id="1.25.40.10">
    <property type="entry name" value="Tetratricopeptide repeat domain"/>
    <property type="match status" value="1"/>
</dbReference>
<gene>
    <name evidence="4" type="ORF">M569_00995</name>
</gene>
<sequence length="132" mass="14721">RGLCYVGRIDDAKNMMRRIAANSRDIHTYNAVMNGLCKVGRTVEALALMDEALEMGLSPNVITYNTLFNGFFKQGRPLLGSGLLKRMDEGDHRLQTGSHQLQHSDSRFAEMGQTTGCLPTVSRKKWSKTDSN</sequence>